<dbReference type="EMBL" id="CP029554">
    <property type="protein sequence ID" value="AXE33383.1"/>
    <property type="molecule type" value="Genomic_DNA"/>
</dbReference>
<feature type="domain" description="Flagellar motor switch protein FliN-like C-terminal" evidence="4">
    <location>
        <begin position="220"/>
        <end position="287"/>
    </location>
</feature>
<sequence>MKLELRRLDEAAQALGRCAEAWAGQGARIDYPPAHGCWLAVSGMDGDWNGWLQPRAWLQSALPELAALASAAGVDARVPELISASAAPLAWPVAGLPRGRVVAGERREGVPQRPMLRLDTPQGEVWLERAPQLAQAGRDRVPDALPMPLSFSLGDSLVSLALLRRARAGDVLLIARPAQTVSCRGRAIGTYQWMEQGIKMEWRNDMAAAEESKPLDGFGQLPVRLEFVLQTSEVSLDELRALCQSNVLPLGADAERRVELRANGALLGRGELVQLDGRLGVEIAQWLGGTGDVE</sequence>
<dbReference type="Pfam" id="PF26294">
    <property type="entry name" value="SpaO_N"/>
    <property type="match status" value="1"/>
</dbReference>
<evidence type="ECO:0000313" key="7">
    <source>
        <dbReference type="EMBL" id="AXE33383.1"/>
    </source>
</evidence>
<dbReference type="InterPro" id="IPR058804">
    <property type="entry name" value="SpaO_N"/>
</dbReference>
<reference evidence="7 8" key="1">
    <citation type="submission" date="2018-05" db="EMBL/GenBank/DDBJ databases">
        <title>Genome sequencing, assembly and analysis of the novel insecticidal bacterium, Chromobacterium phragmitis.</title>
        <authorList>
            <person name="Sparks M.E."/>
            <person name="Blackburn M.B."/>
            <person name="Gundersen-Rindal D.E."/>
        </authorList>
    </citation>
    <scope>NUCLEOTIDE SEQUENCE [LARGE SCALE GENOMIC DNA]</scope>
    <source>
        <strain evidence="7">IIBBL 274-1</strain>
    </source>
</reference>
<dbReference type="InterPro" id="IPR013385">
    <property type="entry name" value="T3SS_SpaO/YscQ/SpaO"/>
</dbReference>
<accession>A0A344UDN5</accession>
<dbReference type="InterPro" id="IPR036429">
    <property type="entry name" value="SpoA-like_sf"/>
</dbReference>
<keyword evidence="3" id="KW-0843">Virulence</keyword>
<dbReference type="GO" id="GO:0071978">
    <property type="term" value="P:bacterial-type flagellum-dependent swarming motility"/>
    <property type="evidence" value="ECO:0007669"/>
    <property type="project" value="TreeGrafter"/>
</dbReference>
<dbReference type="GO" id="GO:0050918">
    <property type="term" value="P:positive chemotaxis"/>
    <property type="evidence" value="ECO:0007669"/>
    <property type="project" value="TreeGrafter"/>
</dbReference>
<dbReference type="AlphaFoldDB" id="A0A344UDN5"/>
<evidence type="ECO:0000259" key="4">
    <source>
        <dbReference type="Pfam" id="PF01052"/>
    </source>
</evidence>
<dbReference type="Pfam" id="PF26304">
    <property type="entry name" value="FliMN_C_rel"/>
    <property type="match status" value="1"/>
</dbReference>
<dbReference type="NCBIfam" id="NF006018">
    <property type="entry name" value="PRK08158.1"/>
    <property type="match status" value="1"/>
</dbReference>
<dbReference type="Proteomes" id="UP000252038">
    <property type="component" value="Chromosome"/>
</dbReference>
<dbReference type="Gene3D" id="2.30.330.10">
    <property type="entry name" value="SpoA-like"/>
    <property type="match status" value="1"/>
</dbReference>
<dbReference type="Pfam" id="PF01052">
    <property type="entry name" value="FliMN_C"/>
    <property type="match status" value="1"/>
</dbReference>
<comment type="similarity">
    <text evidence="1">Belongs to the FliN/MopA/SpaO family.</text>
</comment>
<dbReference type="OrthoDB" id="6561483at2"/>
<dbReference type="SUPFAM" id="SSF101801">
    <property type="entry name" value="Surface presentation of antigens (SPOA)"/>
    <property type="match status" value="1"/>
</dbReference>
<protein>
    <recommendedName>
        <fullName evidence="2">Surface presentation of antigens protein SpaO</fullName>
    </recommendedName>
</protein>
<evidence type="ECO:0000259" key="6">
    <source>
        <dbReference type="Pfam" id="PF26304"/>
    </source>
</evidence>
<dbReference type="KEGG" id="chrb:DK843_03075"/>
<proteinExistence type="inferred from homology"/>
<dbReference type="PANTHER" id="PTHR30034">
    <property type="entry name" value="FLAGELLAR MOTOR SWITCH PROTEIN FLIM"/>
    <property type="match status" value="1"/>
</dbReference>
<evidence type="ECO:0000256" key="2">
    <source>
        <dbReference type="ARBA" id="ARBA00021925"/>
    </source>
</evidence>
<evidence type="ECO:0000256" key="1">
    <source>
        <dbReference type="ARBA" id="ARBA00009226"/>
    </source>
</evidence>
<feature type="domain" description="SpaO N-terminal" evidence="5">
    <location>
        <begin position="5"/>
        <end position="132"/>
    </location>
</feature>
<gene>
    <name evidence="7" type="ORF">DK843_03075</name>
</gene>
<evidence type="ECO:0000313" key="8">
    <source>
        <dbReference type="Proteomes" id="UP000252038"/>
    </source>
</evidence>
<organism evidence="7 8">
    <name type="scientific">Chromobacterium phragmitis</name>
    <dbReference type="NCBI Taxonomy" id="2202141"/>
    <lineage>
        <taxon>Bacteria</taxon>
        <taxon>Pseudomonadati</taxon>
        <taxon>Pseudomonadota</taxon>
        <taxon>Betaproteobacteria</taxon>
        <taxon>Neisseriales</taxon>
        <taxon>Chromobacteriaceae</taxon>
        <taxon>Chromobacterium</taxon>
    </lineage>
</organism>
<dbReference type="NCBIfam" id="TIGR02551">
    <property type="entry name" value="SpaO_YscQ"/>
    <property type="match status" value="1"/>
</dbReference>
<dbReference type="PANTHER" id="PTHR30034:SF5">
    <property type="entry name" value="SECRETION SYSTEM APPARATUS PROTEIN SSAQ"/>
    <property type="match status" value="1"/>
</dbReference>
<name>A0A344UDN5_9NEIS</name>
<dbReference type="InterPro" id="IPR058805">
    <property type="entry name" value="SpaO_FliMN_C_rel"/>
</dbReference>
<evidence type="ECO:0000256" key="3">
    <source>
        <dbReference type="ARBA" id="ARBA00023026"/>
    </source>
</evidence>
<dbReference type="InterPro" id="IPR003283">
    <property type="entry name" value="T3SS_OMP_SpaO"/>
</dbReference>
<dbReference type="InterPro" id="IPR001543">
    <property type="entry name" value="FliN-like_C"/>
</dbReference>
<evidence type="ECO:0000259" key="5">
    <source>
        <dbReference type="Pfam" id="PF26294"/>
    </source>
</evidence>
<dbReference type="GO" id="GO:0030254">
    <property type="term" value="P:protein secretion by the type III secretion system"/>
    <property type="evidence" value="ECO:0007669"/>
    <property type="project" value="InterPro"/>
</dbReference>
<dbReference type="PRINTS" id="PR01339">
    <property type="entry name" value="TYPE3OMOPROT"/>
</dbReference>
<dbReference type="RefSeq" id="WP_114063053.1">
    <property type="nucleotide sequence ID" value="NZ_CP029495.1"/>
</dbReference>
<feature type="domain" description="SpaO FliM/N C-terminal related" evidence="6">
    <location>
        <begin position="144"/>
        <end position="205"/>
    </location>
</feature>
<dbReference type="KEGG" id="chri:DK842_20100"/>